<keyword evidence="5" id="KW-1185">Reference proteome</keyword>
<name>A0A4Q2L121_9MICO</name>
<dbReference type="CDD" id="cd00060">
    <property type="entry name" value="FHA"/>
    <property type="match status" value="1"/>
</dbReference>
<evidence type="ECO:0000259" key="3">
    <source>
        <dbReference type="PROSITE" id="PS50006"/>
    </source>
</evidence>
<dbReference type="InterPro" id="IPR008984">
    <property type="entry name" value="SMAD_FHA_dom_sf"/>
</dbReference>
<protein>
    <submittedName>
        <fullName evidence="4">FHA domain-containing protein</fullName>
    </submittedName>
</protein>
<feature type="compositionally biased region" description="Low complexity" evidence="2">
    <location>
        <begin position="94"/>
        <end position="110"/>
    </location>
</feature>
<dbReference type="InterPro" id="IPR000253">
    <property type="entry name" value="FHA_dom"/>
</dbReference>
<keyword evidence="1" id="KW-0597">Phosphoprotein</keyword>
<sequence length="226" mass="23521">MALPTALLDEGKISVASARCAYCDATLQPNSMYCLECGQLIPQQSTRPPVPAQFAPERSNPVPTDAAAPAARVPSRIEPVPLPGTLPWQQRPGAASEANEPAASAASVSKPKPRTPVERVELAFSTGQRVTVGGSAVIGRKPGDTALAMGVQGIEVDDDTRSVSRVHLFFDLVDGSISVGDAGSSNGSAVERNGSHMPLESAGQRLEVAPGDTVWVGDVSFVIRQV</sequence>
<evidence type="ECO:0000256" key="1">
    <source>
        <dbReference type="ARBA" id="ARBA00022553"/>
    </source>
</evidence>
<evidence type="ECO:0000256" key="2">
    <source>
        <dbReference type="SAM" id="MobiDB-lite"/>
    </source>
</evidence>
<dbReference type="RefSeq" id="WP_129520939.1">
    <property type="nucleotide sequence ID" value="NZ_SDPN01000018.1"/>
</dbReference>
<feature type="region of interest" description="Disordered" evidence="2">
    <location>
        <begin position="45"/>
        <end position="116"/>
    </location>
</feature>
<dbReference type="SUPFAM" id="SSF49879">
    <property type="entry name" value="SMAD/FHA domain"/>
    <property type="match status" value="1"/>
</dbReference>
<evidence type="ECO:0000313" key="4">
    <source>
        <dbReference type="EMBL" id="RXZ69932.1"/>
    </source>
</evidence>
<dbReference type="Proteomes" id="UP000293865">
    <property type="component" value="Unassembled WGS sequence"/>
</dbReference>
<dbReference type="Gene3D" id="2.60.200.20">
    <property type="match status" value="1"/>
</dbReference>
<evidence type="ECO:0000313" key="5">
    <source>
        <dbReference type="Proteomes" id="UP000293865"/>
    </source>
</evidence>
<dbReference type="PROSITE" id="PS50006">
    <property type="entry name" value="FHA_DOMAIN"/>
    <property type="match status" value="1"/>
</dbReference>
<dbReference type="EMBL" id="SDPN01000018">
    <property type="protein sequence ID" value="RXZ69932.1"/>
    <property type="molecule type" value="Genomic_DNA"/>
</dbReference>
<dbReference type="AlphaFoldDB" id="A0A4Q2L121"/>
<feature type="domain" description="FHA" evidence="3">
    <location>
        <begin position="136"/>
        <end position="191"/>
    </location>
</feature>
<organism evidence="4 5">
    <name type="scientific">Agromyces albus</name>
    <dbReference type="NCBI Taxonomy" id="205332"/>
    <lineage>
        <taxon>Bacteria</taxon>
        <taxon>Bacillati</taxon>
        <taxon>Actinomycetota</taxon>
        <taxon>Actinomycetes</taxon>
        <taxon>Micrococcales</taxon>
        <taxon>Microbacteriaceae</taxon>
        <taxon>Agromyces</taxon>
    </lineage>
</organism>
<comment type="caution">
    <text evidence="4">The sequence shown here is derived from an EMBL/GenBank/DDBJ whole genome shotgun (WGS) entry which is preliminary data.</text>
</comment>
<accession>A0A4Q2L121</accession>
<gene>
    <name evidence="4" type="ORF">ESP51_10930</name>
</gene>
<proteinExistence type="predicted"/>
<reference evidence="4 5" key="1">
    <citation type="submission" date="2019-01" db="EMBL/GenBank/DDBJ databases">
        <title>Agromyces.</title>
        <authorList>
            <person name="Li J."/>
        </authorList>
    </citation>
    <scope>NUCLEOTIDE SEQUENCE [LARGE SCALE GENOMIC DNA]</scope>
    <source>
        <strain evidence="4 5">DSM 15934</strain>
    </source>
</reference>
<dbReference type="OrthoDB" id="4625746at2"/>